<keyword evidence="1" id="KW-0732">Signal</keyword>
<name>A0A377HL39_GRIHO</name>
<feature type="signal peptide" evidence="1">
    <location>
        <begin position="1"/>
        <end position="25"/>
    </location>
</feature>
<reference evidence="2 3" key="1">
    <citation type="submission" date="2018-06" db="EMBL/GenBank/DDBJ databases">
        <authorList>
            <consortium name="Pathogen Informatics"/>
            <person name="Doyle S."/>
        </authorList>
    </citation>
    <scope>NUCLEOTIDE SEQUENCE [LARGE SCALE GENOMIC DNA]</scope>
    <source>
        <strain evidence="2 3">NCTC11645</strain>
    </source>
</reference>
<dbReference type="Pfam" id="PF11101">
    <property type="entry name" value="DUF2884"/>
    <property type="match status" value="1"/>
</dbReference>
<evidence type="ECO:0000256" key="1">
    <source>
        <dbReference type="SAM" id="SignalP"/>
    </source>
</evidence>
<dbReference type="RefSeq" id="WP_115659416.1">
    <property type="nucleotide sequence ID" value="NZ_UGHD01000002.1"/>
</dbReference>
<evidence type="ECO:0000313" key="3">
    <source>
        <dbReference type="Proteomes" id="UP000254512"/>
    </source>
</evidence>
<dbReference type="STRING" id="673.AL542_07095"/>
<dbReference type="InterPro" id="IPR021307">
    <property type="entry name" value="DUF2884"/>
</dbReference>
<proteinExistence type="predicted"/>
<dbReference type="Proteomes" id="UP000254512">
    <property type="component" value="Unassembled WGS sequence"/>
</dbReference>
<feature type="chain" id="PRO_5016829886" evidence="1">
    <location>
        <begin position="26"/>
        <end position="253"/>
    </location>
</feature>
<organism evidence="2 3">
    <name type="scientific">Grimontia hollisae</name>
    <name type="common">Vibrio hollisae</name>
    <dbReference type="NCBI Taxonomy" id="673"/>
    <lineage>
        <taxon>Bacteria</taxon>
        <taxon>Pseudomonadati</taxon>
        <taxon>Pseudomonadota</taxon>
        <taxon>Gammaproteobacteria</taxon>
        <taxon>Vibrionales</taxon>
        <taxon>Vibrionaceae</taxon>
        <taxon>Grimontia</taxon>
    </lineage>
</organism>
<sequence length="253" mass="28350">MGIVSLTNMLRLSCVLMAMLPFVVAAENCRPELHGDIAIKSDSIFIEQNNNRFRIEPDGNLYVDVHRVSLNEAQKASLTAYSKTVRSDLPYFSKSLSDELQTSWRALDSVLAEELGDRSSLRGEFGQFYQHIQRSVAASFYSEDFSPQLKHQVLTNAVRELEASLPQLIATVSSRGLMDIAALSAGQNNRMEFISNKMATLQNKLADEVKAQRDRTSGVRRELCSRLDKWQAQEAEIAALIPALNGWKIVTVR</sequence>
<evidence type="ECO:0000313" key="2">
    <source>
        <dbReference type="EMBL" id="STO56455.1"/>
    </source>
</evidence>
<accession>A0A377HL39</accession>
<dbReference type="AlphaFoldDB" id="A0A377HL39"/>
<dbReference type="EMBL" id="UGHD01000002">
    <property type="protein sequence ID" value="STO56455.1"/>
    <property type="molecule type" value="Genomic_DNA"/>
</dbReference>
<protein>
    <submittedName>
        <fullName evidence="2">Protein of uncharacterized function (DUF2884)</fullName>
    </submittedName>
</protein>
<gene>
    <name evidence="2" type="ORF">NCTC11645_00800</name>
</gene>